<reference evidence="1" key="1">
    <citation type="submission" date="2021-09" db="EMBL/GenBank/DDBJ databases">
        <title>Genome of Aequorivita sp. strain F47161.</title>
        <authorList>
            <person name="Wang Y."/>
        </authorList>
    </citation>
    <scope>NUCLEOTIDE SEQUENCE</scope>
    <source>
        <strain evidence="1">F47161</strain>
    </source>
</reference>
<gene>
    <name evidence="1" type="ORF">K8089_10885</name>
</gene>
<keyword evidence="2" id="KW-1185">Reference proteome</keyword>
<dbReference type="Gene3D" id="1.20.120.330">
    <property type="entry name" value="Nucleotidyltransferases domain 2"/>
    <property type="match status" value="1"/>
</dbReference>
<dbReference type="EMBL" id="JAIRBA010000021">
    <property type="protein sequence ID" value="MCG2419529.1"/>
    <property type="molecule type" value="Genomic_DNA"/>
</dbReference>
<dbReference type="AlphaFoldDB" id="A0A9X1QXB3"/>
<evidence type="ECO:0000313" key="1">
    <source>
        <dbReference type="EMBL" id="MCG2419529.1"/>
    </source>
</evidence>
<name>A0A9X1QXB3_9FLAO</name>
<comment type="caution">
    <text evidence="1">The sequence shown here is derived from an EMBL/GenBank/DDBJ whole genome shotgun (WGS) entry which is preliminary data.</text>
</comment>
<evidence type="ECO:0000313" key="2">
    <source>
        <dbReference type="Proteomes" id="UP001139461"/>
    </source>
</evidence>
<dbReference type="RefSeq" id="WP_237603319.1">
    <property type="nucleotide sequence ID" value="NZ_JAIRBA010000021.1"/>
</dbReference>
<proteinExistence type="predicted"/>
<protein>
    <submittedName>
        <fullName evidence="1">Uncharacterized protein</fullName>
    </submittedName>
</protein>
<dbReference type="Proteomes" id="UP001139461">
    <property type="component" value="Unassembled WGS sequence"/>
</dbReference>
<accession>A0A9X1QXB3</accession>
<organism evidence="1 2">
    <name type="scientific">Aequorivita vitellina</name>
    <dbReference type="NCBI Taxonomy" id="2874475"/>
    <lineage>
        <taxon>Bacteria</taxon>
        <taxon>Pseudomonadati</taxon>
        <taxon>Bacteroidota</taxon>
        <taxon>Flavobacteriia</taxon>
        <taxon>Flavobacteriales</taxon>
        <taxon>Flavobacteriaceae</taxon>
        <taxon>Aequorivita</taxon>
    </lineage>
</organism>
<sequence length="267" mass="31120">METKTHPITARKLALKEIGSILQKHCALVSLYCFGIHCNSNTKHDIMDGKCASENRHDHFYLFACVEKLAHNATANLMDIVATETKGRYTCTLLIHTYKQIAKAQPEQKHFYKDILEKAWLIAGEELDAEKLILTDIPEKNEEGIKKYVSDRNKLASSLLIEMEEHVETLLLAVTMHDVLELLLLSGIYSRLQYYPNHFHLKYLFGLFQFCHPIPDYIFPASLFEQDQYQEILNANHNDLRFRSKNLFEREDVLTVRTFVRHLYNSM</sequence>